<organism evidence="2 3">
    <name type="scientific">Coleophoma crateriformis</name>
    <dbReference type="NCBI Taxonomy" id="565419"/>
    <lineage>
        <taxon>Eukaryota</taxon>
        <taxon>Fungi</taxon>
        <taxon>Dikarya</taxon>
        <taxon>Ascomycota</taxon>
        <taxon>Pezizomycotina</taxon>
        <taxon>Leotiomycetes</taxon>
        <taxon>Helotiales</taxon>
        <taxon>Dermateaceae</taxon>
        <taxon>Coleophoma</taxon>
    </lineage>
</organism>
<proteinExistence type="predicted"/>
<protein>
    <submittedName>
        <fullName evidence="2">Uncharacterized protein</fullName>
    </submittedName>
</protein>
<dbReference type="AlphaFoldDB" id="A0A3D8QLR4"/>
<keyword evidence="3" id="KW-1185">Reference proteome</keyword>
<dbReference type="EMBL" id="PDLN01000017">
    <property type="protein sequence ID" value="RDW62648.1"/>
    <property type="molecule type" value="Genomic_DNA"/>
</dbReference>
<keyword evidence="1" id="KW-1133">Transmembrane helix</keyword>
<evidence type="ECO:0000313" key="2">
    <source>
        <dbReference type="EMBL" id="RDW62648.1"/>
    </source>
</evidence>
<keyword evidence="1" id="KW-0472">Membrane</keyword>
<dbReference type="OrthoDB" id="4829316at2759"/>
<gene>
    <name evidence="2" type="ORF">BP5796_10950</name>
</gene>
<name>A0A3D8QLR4_9HELO</name>
<reference evidence="2 3" key="1">
    <citation type="journal article" date="2018" name="IMA Fungus">
        <title>IMA Genome-F 9: Draft genome sequence of Annulohypoxylon stygium, Aspergillus mulundensis, Berkeleyomyces basicola (syn. Thielaviopsis basicola), Ceratocystis smalleyi, two Cercospora beticola strains, Coleophoma cylindrospora, Fusarium fracticaudum, Phialophora cf. hyalina, and Morchella septimelata.</title>
        <authorList>
            <person name="Wingfield B.D."/>
            <person name="Bills G.F."/>
            <person name="Dong Y."/>
            <person name="Huang W."/>
            <person name="Nel W.J."/>
            <person name="Swalarsk-Parry B.S."/>
            <person name="Vaghefi N."/>
            <person name="Wilken P.M."/>
            <person name="An Z."/>
            <person name="de Beer Z.W."/>
            <person name="De Vos L."/>
            <person name="Chen L."/>
            <person name="Duong T.A."/>
            <person name="Gao Y."/>
            <person name="Hammerbacher A."/>
            <person name="Kikkert J.R."/>
            <person name="Li Y."/>
            <person name="Li H."/>
            <person name="Li K."/>
            <person name="Li Q."/>
            <person name="Liu X."/>
            <person name="Ma X."/>
            <person name="Naidoo K."/>
            <person name="Pethybridge S.J."/>
            <person name="Sun J."/>
            <person name="Steenkamp E.T."/>
            <person name="van der Nest M.A."/>
            <person name="van Wyk S."/>
            <person name="Wingfield M.J."/>
            <person name="Xiong C."/>
            <person name="Yue Q."/>
            <person name="Zhang X."/>
        </authorList>
    </citation>
    <scope>NUCLEOTIDE SEQUENCE [LARGE SCALE GENOMIC DNA]</scope>
    <source>
        <strain evidence="2 3">BP5796</strain>
    </source>
</reference>
<sequence>MAPMNSLRLPLRTAAQTLKYGATRSFHQTRPATQAVVQKHAKADWGRQGRRIGDVALFYFPWYTAFLGWIFAAKYVMDGHM</sequence>
<comment type="caution">
    <text evidence="2">The sequence shown here is derived from an EMBL/GenBank/DDBJ whole genome shotgun (WGS) entry which is preliminary data.</text>
</comment>
<evidence type="ECO:0000256" key="1">
    <source>
        <dbReference type="SAM" id="Phobius"/>
    </source>
</evidence>
<keyword evidence="1" id="KW-0812">Transmembrane</keyword>
<evidence type="ECO:0000313" key="3">
    <source>
        <dbReference type="Proteomes" id="UP000256328"/>
    </source>
</evidence>
<feature type="transmembrane region" description="Helical" evidence="1">
    <location>
        <begin position="56"/>
        <end position="77"/>
    </location>
</feature>
<dbReference type="Proteomes" id="UP000256328">
    <property type="component" value="Unassembled WGS sequence"/>
</dbReference>
<accession>A0A3D8QLR4</accession>